<accession>A0A563E057</accession>
<keyword evidence="4 7" id="KW-0067">ATP-binding</keyword>
<dbReference type="Gene3D" id="3.40.50.300">
    <property type="entry name" value="P-loop containing nucleotide triphosphate hydrolases"/>
    <property type="match status" value="1"/>
</dbReference>
<dbReference type="SUPFAM" id="SSF52540">
    <property type="entry name" value="P-loop containing nucleoside triphosphate hydrolases"/>
    <property type="match status" value="1"/>
</dbReference>
<evidence type="ECO:0000256" key="3">
    <source>
        <dbReference type="ARBA" id="ARBA00022741"/>
    </source>
</evidence>
<feature type="compositionally biased region" description="Polar residues" evidence="5">
    <location>
        <begin position="287"/>
        <end position="296"/>
    </location>
</feature>
<dbReference type="EMBL" id="VCQV01000015">
    <property type="protein sequence ID" value="TWP35920.1"/>
    <property type="molecule type" value="Genomic_DNA"/>
</dbReference>
<comment type="caution">
    <text evidence="7">The sequence shown here is derived from an EMBL/GenBank/DDBJ whole genome shotgun (WGS) entry which is preliminary data.</text>
</comment>
<feature type="region of interest" description="Disordered" evidence="5">
    <location>
        <begin position="263"/>
        <end position="296"/>
    </location>
</feature>
<dbReference type="PROSITE" id="PS50893">
    <property type="entry name" value="ABC_TRANSPORTER_2"/>
    <property type="match status" value="1"/>
</dbReference>
<dbReference type="InterPro" id="IPR027417">
    <property type="entry name" value="P-loop_NTPase"/>
</dbReference>
<keyword evidence="3" id="KW-0547">Nucleotide-binding</keyword>
<name>A0A563E057_9MICO</name>
<dbReference type="CDD" id="cd03220">
    <property type="entry name" value="ABC_KpsT_Wzt"/>
    <property type="match status" value="1"/>
</dbReference>
<comment type="similarity">
    <text evidence="1">Belongs to the ABC transporter superfamily.</text>
</comment>
<dbReference type="InterPro" id="IPR015860">
    <property type="entry name" value="ABC_transpr_TagH-like"/>
</dbReference>
<evidence type="ECO:0000256" key="4">
    <source>
        <dbReference type="ARBA" id="ARBA00022840"/>
    </source>
</evidence>
<organism evidence="7 8">
    <name type="scientific">Leekyejoonella antrihumi</name>
    <dbReference type="NCBI Taxonomy" id="1660198"/>
    <lineage>
        <taxon>Bacteria</taxon>
        <taxon>Bacillati</taxon>
        <taxon>Actinomycetota</taxon>
        <taxon>Actinomycetes</taxon>
        <taxon>Micrococcales</taxon>
        <taxon>Dermacoccaceae</taxon>
        <taxon>Leekyejoonella</taxon>
    </lineage>
</organism>
<evidence type="ECO:0000313" key="8">
    <source>
        <dbReference type="Proteomes" id="UP000320244"/>
    </source>
</evidence>
<protein>
    <submittedName>
        <fullName evidence="7">ABC transporter ATP-binding protein</fullName>
    </submittedName>
</protein>
<gene>
    <name evidence="7" type="ORF">FGL98_11845</name>
</gene>
<proteinExistence type="inferred from homology"/>
<dbReference type="Proteomes" id="UP000320244">
    <property type="component" value="Unassembled WGS sequence"/>
</dbReference>
<evidence type="ECO:0000256" key="1">
    <source>
        <dbReference type="ARBA" id="ARBA00005417"/>
    </source>
</evidence>
<feature type="domain" description="ABC transporter" evidence="6">
    <location>
        <begin position="49"/>
        <end position="271"/>
    </location>
</feature>
<keyword evidence="2" id="KW-0813">Transport</keyword>
<dbReference type="AlphaFoldDB" id="A0A563E057"/>
<reference evidence="7 8" key="1">
    <citation type="submission" date="2019-05" db="EMBL/GenBank/DDBJ databases">
        <authorList>
            <person name="Lee S.D."/>
        </authorList>
    </citation>
    <scope>NUCLEOTIDE SEQUENCE [LARGE SCALE GENOMIC DNA]</scope>
    <source>
        <strain evidence="7 8">C5-26</strain>
    </source>
</reference>
<dbReference type="GO" id="GO:0005524">
    <property type="term" value="F:ATP binding"/>
    <property type="evidence" value="ECO:0007669"/>
    <property type="project" value="UniProtKB-KW"/>
</dbReference>
<dbReference type="OrthoDB" id="9778870at2"/>
<dbReference type="GO" id="GO:0016887">
    <property type="term" value="F:ATP hydrolysis activity"/>
    <property type="evidence" value="ECO:0007669"/>
    <property type="project" value="InterPro"/>
</dbReference>
<dbReference type="GO" id="GO:0140359">
    <property type="term" value="F:ABC-type transporter activity"/>
    <property type="evidence" value="ECO:0007669"/>
    <property type="project" value="InterPro"/>
</dbReference>
<dbReference type="InterPro" id="IPR050683">
    <property type="entry name" value="Bact_Polysacc_Export_ATP-bd"/>
</dbReference>
<evidence type="ECO:0000259" key="6">
    <source>
        <dbReference type="PROSITE" id="PS50893"/>
    </source>
</evidence>
<dbReference type="InterPro" id="IPR003439">
    <property type="entry name" value="ABC_transporter-like_ATP-bd"/>
</dbReference>
<evidence type="ECO:0000313" key="7">
    <source>
        <dbReference type="EMBL" id="TWP35920.1"/>
    </source>
</evidence>
<evidence type="ECO:0000256" key="5">
    <source>
        <dbReference type="SAM" id="MobiDB-lite"/>
    </source>
</evidence>
<dbReference type="InterPro" id="IPR003593">
    <property type="entry name" value="AAA+_ATPase"/>
</dbReference>
<dbReference type="PANTHER" id="PTHR46743:SF2">
    <property type="entry name" value="TEICHOIC ACIDS EXPORT ATP-BINDING PROTEIN TAGH"/>
    <property type="match status" value="1"/>
</dbReference>
<dbReference type="PANTHER" id="PTHR46743">
    <property type="entry name" value="TEICHOIC ACIDS EXPORT ATP-BINDING PROTEIN TAGH"/>
    <property type="match status" value="1"/>
</dbReference>
<evidence type="ECO:0000256" key="2">
    <source>
        <dbReference type="ARBA" id="ARBA00022448"/>
    </source>
</evidence>
<dbReference type="Pfam" id="PF00005">
    <property type="entry name" value="ABC_tran"/>
    <property type="match status" value="1"/>
</dbReference>
<feature type="compositionally biased region" description="Basic and acidic residues" evidence="5">
    <location>
        <begin position="263"/>
        <end position="281"/>
    </location>
</feature>
<dbReference type="SMART" id="SM00382">
    <property type="entry name" value="AAA"/>
    <property type="match status" value="1"/>
</dbReference>
<keyword evidence="8" id="KW-1185">Reference proteome</keyword>
<reference evidence="7 8" key="2">
    <citation type="submission" date="2019-08" db="EMBL/GenBank/DDBJ databases">
        <title>Jejuicoccus antrihumi gen. nov., sp. nov., a new member of the family Dermacoccaceae isolated from a cave.</title>
        <authorList>
            <person name="Schumann P."/>
            <person name="Kim I.S."/>
        </authorList>
    </citation>
    <scope>NUCLEOTIDE SEQUENCE [LARGE SCALE GENOMIC DNA]</scope>
    <source>
        <strain evidence="7 8">C5-26</strain>
    </source>
</reference>
<dbReference type="GO" id="GO:0016020">
    <property type="term" value="C:membrane"/>
    <property type="evidence" value="ECO:0007669"/>
    <property type="project" value="InterPro"/>
</dbReference>
<sequence length="296" mass="31697">MVTCSSGRPRRNTAVTEQREDRVPTVIADNVHLTYKISGRYAKRGGAAALARTVMRQSTPGMREVRAVRGVSFTAWRGEAIGLIGPNGSGKSTLLRGVAGLLTPSEGAIYTLGEPALLGVNAALISTMSGERNITLGCLAMGMTPDDVAERYDGICEFSGIGEFVSLPMNAYSSGMGARLRFAIASSKSHDILLIDEALATGDAEFRARSEERIQQLRKEAGTVFLVSHSLGVVRATCDRAIWLEKGEIVMDGATEEVLDAYEERHDPKSAARHREQRRLAGEASAKSPTQVSATG</sequence>